<organism evidence="1">
    <name type="scientific">Planktothricoides sp. SpSt-374</name>
    <dbReference type="NCBI Taxonomy" id="2282167"/>
    <lineage>
        <taxon>Bacteria</taxon>
        <taxon>Bacillati</taxon>
        <taxon>Cyanobacteriota</taxon>
        <taxon>Cyanophyceae</taxon>
        <taxon>Oscillatoriophycideae</taxon>
        <taxon>Oscillatoriales</taxon>
        <taxon>Oscillatoriaceae</taxon>
        <taxon>Planktothricoides</taxon>
    </lineage>
</organism>
<name>A0A7C3ZM40_9CYAN</name>
<sequence length="94" mass="10580">MNRESHWSFVTGHWSLVIGHWSLVILPSVGARHHQDSALNPDINTAVPPRIKPGRLMMIPNQIMANRSFMIIWVTNPNMGGTALSRFVLKPRDG</sequence>
<reference evidence="1" key="1">
    <citation type="journal article" date="2020" name="mSystems">
        <title>Genome- and Community-Level Interaction Insights into Carbon Utilization and Element Cycling Functions of Hydrothermarchaeota in Hydrothermal Sediment.</title>
        <authorList>
            <person name="Zhou Z."/>
            <person name="Liu Y."/>
            <person name="Xu W."/>
            <person name="Pan J."/>
            <person name="Luo Z.H."/>
            <person name="Li M."/>
        </authorList>
    </citation>
    <scope>NUCLEOTIDE SEQUENCE [LARGE SCALE GENOMIC DNA]</scope>
    <source>
        <strain evidence="1">SpSt-374</strain>
    </source>
</reference>
<protein>
    <submittedName>
        <fullName evidence="1">Uncharacterized protein</fullName>
    </submittedName>
</protein>
<proteinExistence type="predicted"/>
<comment type="caution">
    <text evidence="1">The sequence shown here is derived from an EMBL/GenBank/DDBJ whole genome shotgun (WGS) entry which is preliminary data.</text>
</comment>
<accession>A0A7C3ZM40</accession>
<dbReference type="AlphaFoldDB" id="A0A7C3ZM40"/>
<dbReference type="EMBL" id="DSPX01000177">
    <property type="protein sequence ID" value="HGG02342.1"/>
    <property type="molecule type" value="Genomic_DNA"/>
</dbReference>
<gene>
    <name evidence="1" type="ORF">ENR15_17295</name>
</gene>
<evidence type="ECO:0000313" key="1">
    <source>
        <dbReference type="EMBL" id="HGG02342.1"/>
    </source>
</evidence>